<dbReference type="Proteomes" id="UP000828251">
    <property type="component" value="Unassembled WGS sequence"/>
</dbReference>
<accession>A0A9D3U7D7</accession>
<dbReference type="AlphaFoldDB" id="A0A9D3U7D7"/>
<dbReference type="EMBL" id="JAIQCV010000013">
    <property type="protein sequence ID" value="KAH1031228.1"/>
    <property type="molecule type" value="Genomic_DNA"/>
</dbReference>
<feature type="region of interest" description="Disordered" evidence="1">
    <location>
        <begin position="62"/>
        <end position="122"/>
    </location>
</feature>
<organism evidence="2 3">
    <name type="scientific">Gossypium stocksii</name>
    <dbReference type="NCBI Taxonomy" id="47602"/>
    <lineage>
        <taxon>Eukaryota</taxon>
        <taxon>Viridiplantae</taxon>
        <taxon>Streptophyta</taxon>
        <taxon>Embryophyta</taxon>
        <taxon>Tracheophyta</taxon>
        <taxon>Spermatophyta</taxon>
        <taxon>Magnoliopsida</taxon>
        <taxon>eudicotyledons</taxon>
        <taxon>Gunneridae</taxon>
        <taxon>Pentapetalae</taxon>
        <taxon>rosids</taxon>
        <taxon>malvids</taxon>
        <taxon>Malvales</taxon>
        <taxon>Malvaceae</taxon>
        <taxon>Malvoideae</taxon>
        <taxon>Gossypium</taxon>
    </lineage>
</organism>
<reference evidence="2 3" key="1">
    <citation type="journal article" date="2021" name="Plant Biotechnol. J.">
        <title>Multi-omics assisted identification of the key and species-specific regulatory components of drought-tolerant mechanisms in Gossypium stocksii.</title>
        <authorList>
            <person name="Yu D."/>
            <person name="Ke L."/>
            <person name="Zhang D."/>
            <person name="Wu Y."/>
            <person name="Sun Y."/>
            <person name="Mei J."/>
            <person name="Sun J."/>
            <person name="Sun Y."/>
        </authorList>
    </citation>
    <scope>NUCLEOTIDE SEQUENCE [LARGE SCALE GENOMIC DNA]</scope>
    <source>
        <strain evidence="3">cv. E1</strain>
        <tissue evidence="2">Leaf</tissue>
    </source>
</reference>
<evidence type="ECO:0000313" key="3">
    <source>
        <dbReference type="Proteomes" id="UP000828251"/>
    </source>
</evidence>
<proteinExistence type="predicted"/>
<evidence type="ECO:0000256" key="1">
    <source>
        <dbReference type="SAM" id="MobiDB-lite"/>
    </source>
</evidence>
<gene>
    <name evidence="2" type="ORF">J1N35_043402</name>
</gene>
<sequence>MLEVWQTDMKLVESSVGLPPMRETQGLFRVLKRVSLGAHKKELVRIFKVNLVLNVSMSRLISEDQEEPDQGKSQWRQDESNQCHSEDAMKALQEQVGENVTSCRSKPMTIVHRTSHRGQLIK</sequence>
<protein>
    <submittedName>
        <fullName evidence="2">Uncharacterized protein</fullName>
    </submittedName>
</protein>
<comment type="caution">
    <text evidence="2">The sequence shown here is derived from an EMBL/GenBank/DDBJ whole genome shotgun (WGS) entry which is preliminary data.</text>
</comment>
<feature type="compositionally biased region" description="Basic and acidic residues" evidence="1">
    <location>
        <begin position="75"/>
        <end position="89"/>
    </location>
</feature>
<evidence type="ECO:0000313" key="2">
    <source>
        <dbReference type="EMBL" id="KAH1031228.1"/>
    </source>
</evidence>
<name>A0A9D3U7D7_9ROSI</name>
<keyword evidence="3" id="KW-1185">Reference proteome</keyword>